<dbReference type="InterPro" id="IPR031549">
    <property type="entry name" value="ASH"/>
</dbReference>
<sequence>MFFEISPIKPEKKVKPAALETAAPEIEVLSLSPFTPNPKLCFEDVIPGQTSTRKLLVKNPTKNDITLFLSINGAPEQVLSPSWTEKTLDSGSETLFELQWTPKGVVLCRIYLVFEDYKRYKREIPVVLKTISPKASWKGFICRKRLGKKHYEIRKRVLKEGKCATTENTLGMRGQKAMTVLETDNTLYTIINALEVIDLVTRRSSKLCTDYSKTLPKLLTGIMGSINRSLPETQACIISTNIMINFYKHKDSRPFSVVPESLDAFFKIMLHFCDKECELFPSLCTLLWLYAHDANWKRVIRGVPDIEHILMKIQDLVIRKKNMLQKTTTKQKSVFVAERCKLPNLNADWGYELNNKPYKFHNSIFGFEQLLKILDY</sequence>
<reference evidence="4" key="1">
    <citation type="submission" date="2022-03" db="EMBL/GenBank/DDBJ databases">
        <authorList>
            <person name="Sayadi A."/>
        </authorList>
    </citation>
    <scope>NUCLEOTIDE SEQUENCE</scope>
</reference>
<dbReference type="Proteomes" id="UP001152888">
    <property type="component" value="Unassembled WGS sequence"/>
</dbReference>
<dbReference type="OrthoDB" id="2148418at2759"/>
<comment type="subcellular location">
    <subcellularLocation>
        <location evidence="1">Cytoplasm</location>
    </subcellularLocation>
</comment>
<comment type="caution">
    <text evidence="4">The sequence shown here is derived from an EMBL/GenBank/DDBJ whole genome shotgun (WGS) entry which is preliminary data.</text>
</comment>
<evidence type="ECO:0000313" key="5">
    <source>
        <dbReference type="Proteomes" id="UP001152888"/>
    </source>
</evidence>
<evidence type="ECO:0000313" key="4">
    <source>
        <dbReference type="EMBL" id="CAH1978428.1"/>
    </source>
</evidence>
<keyword evidence="5" id="KW-1185">Reference proteome</keyword>
<dbReference type="EMBL" id="CAKOFQ010006871">
    <property type="protein sequence ID" value="CAH1978428.1"/>
    <property type="molecule type" value="Genomic_DNA"/>
</dbReference>
<protein>
    <recommendedName>
        <fullName evidence="3">Abnormal spindle-like microcephaly-associated protein ASH domain-containing protein</fullName>
    </recommendedName>
</protein>
<evidence type="ECO:0000256" key="1">
    <source>
        <dbReference type="ARBA" id="ARBA00004496"/>
    </source>
</evidence>
<keyword evidence="2" id="KW-0963">Cytoplasm</keyword>
<dbReference type="GO" id="GO:0005737">
    <property type="term" value="C:cytoplasm"/>
    <property type="evidence" value="ECO:0007669"/>
    <property type="project" value="UniProtKB-SubCell"/>
</dbReference>
<accession>A0A9P0KL51</accession>
<gene>
    <name evidence="4" type="ORF">ACAOBT_LOCUS13168</name>
</gene>
<name>A0A9P0KL51_ACAOB</name>
<feature type="domain" description="Abnormal spindle-like microcephaly-associated protein ASH" evidence="3">
    <location>
        <begin position="28"/>
        <end position="122"/>
    </location>
</feature>
<organism evidence="4 5">
    <name type="scientific">Acanthoscelides obtectus</name>
    <name type="common">Bean weevil</name>
    <name type="synonym">Bruchus obtectus</name>
    <dbReference type="NCBI Taxonomy" id="200917"/>
    <lineage>
        <taxon>Eukaryota</taxon>
        <taxon>Metazoa</taxon>
        <taxon>Ecdysozoa</taxon>
        <taxon>Arthropoda</taxon>
        <taxon>Hexapoda</taxon>
        <taxon>Insecta</taxon>
        <taxon>Pterygota</taxon>
        <taxon>Neoptera</taxon>
        <taxon>Endopterygota</taxon>
        <taxon>Coleoptera</taxon>
        <taxon>Polyphaga</taxon>
        <taxon>Cucujiformia</taxon>
        <taxon>Chrysomeloidea</taxon>
        <taxon>Chrysomelidae</taxon>
        <taxon>Bruchinae</taxon>
        <taxon>Bruchini</taxon>
        <taxon>Acanthoscelides</taxon>
    </lineage>
</organism>
<evidence type="ECO:0000256" key="2">
    <source>
        <dbReference type="ARBA" id="ARBA00022490"/>
    </source>
</evidence>
<dbReference type="Pfam" id="PF15780">
    <property type="entry name" value="ASH"/>
    <property type="match status" value="1"/>
</dbReference>
<proteinExistence type="predicted"/>
<dbReference type="AlphaFoldDB" id="A0A9P0KL51"/>
<evidence type="ECO:0000259" key="3">
    <source>
        <dbReference type="Pfam" id="PF15780"/>
    </source>
</evidence>